<evidence type="ECO:0000256" key="1">
    <source>
        <dbReference type="ARBA" id="ARBA00001974"/>
    </source>
</evidence>
<evidence type="ECO:0000256" key="4">
    <source>
        <dbReference type="ARBA" id="ARBA00023002"/>
    </source>
</evidence>
<evidence type="ECO:0000259" key="5">
    <source>
        <dbReference type="PROSITE" id="PS51387"/>
    </source>
</evidence>
<name>A0AAJ1X1I8_9ACTN</name>
<dbReference type="InterPro" id="IPR016169">
    <property type="entry name" value="FAD-bd_PCMH_sub2"/>
</dbReference>
<dbReference type="Gene3D" id="1.10.45.10">
    <property type="entry name" value="Vanillyl-alcohol Oxidase, Chain A, domain 4"/>
    <property type="match status" value="1"/>
</dbReference>
<dbReference type="InterPro" id="IPR051914">
    <property type="entry name" value="FAD-linked_OxidoTrans_Type4"/>
</dbReference>
<comment type="caution">
    <text evidence="6">The sequence shown here is derived from an EMBL/GenBank/DDBJ whole genome shotgun (WGS) entry which is preliminary data.</text>
</comment>
<dbReference type="PROSITE" id="PS51387">
    <property type="entry name" value="FAD_PCMH"/>
    <property type="match status" value="1"/>
</dbReference>
<dbReference type="Pfam" id="PF01565">
    <property type="entry name" value="FAD_binding_4"/>
    <property type="match status" value="1"/>
</dbReference>
<dbReference type="EMBL" id="JAUTAN010000001">
    <property type="protein sequence ID" value="MDQ1104946.1"/>
    <property type="molecule type" value="Genomic_DNA"/>
</dbReference>
<dbReference type="SUPFAM" id="SSF56176">
    <property type="entry name" value="FAD-binding/transporter-associated domain-like"/>
    <property type="match status" value="1"/>
</dbReference>
<keyword evidence="3" id="KW-0274">FAD</keyword>
<protein>
    <submittedName>
        <fullName evidence="6">Glycolate oxidase</fullName>
        <ecNumber evidence="6">1.1.3.15</ecNumber>
    </submittedName>
</protein>
<keyword evidence="4 6" id="KW-0560">Oxidoreductase</keyword>
<dbReference type="InterPro" id="IPR016171">
    <property type="entry name" value="Vanillyl_alc_oxidase_C-sub2"/>
</dbReference>
<dbReference type="PANTHER" id="PTHR42934">
    <property type="entry name" value="GLYCOLATE OXIDASE SUBUNIT GLCD"/>
    <property type="match status" value="1"/>
</dbReference>
<dbReference type="RefSeq" id="WP_307200738.1">
    <property type="nucleotide sequence ID" value="NZ_JAUTAN010000001.1"/>
</dbReference>
<sequence>MTAALRADVLARFPGARADAEALARGRTDRSGTPGTADPLAVVRAGSVDEVRAVLAWAHEHRVPVVPRGAGTGLAGGAVADGALVLDVSGMRRIVRIDPVEEVAVVEPGVLTADLDAAAAEHGLMYAPDPASAAISTIGGNIATNAGGMRCVKHGVTRDAVLGLEVVLADGRLLRTGRATVKGVVGYDLTALLVGSEGTLGVVVGATLRLRPRPHVGGTVLATYPDVETAARACSRVGAARLRPSLLELIDAATLGAVAAHTGTAALAAGAAVVAQTDGADAGTATAELAAVAAVLREGAATLEQSDDPARADALLTARRLALPAIEAQAHALIEDICVPRARLAEAVRGIEQIVAATGVQIYTFAHAGDGNLHPIVTWPRTATEDSGAVRPAAVDDAAGRVFELAVALGGTLSGEHGIGTLKRAYLGLELDADVLDVQRSVKAALDPRGILNPGKAI</sequence>
<dbReference type="GO" id="GO:0003973">
    <property type="term" value="F:(S)-2-hydroxy-acid oxidase activity"/>
    <property type="evidence" value="ECO:0007669"/>
    <property type="project" value="UniProtKB-EC"/>
</dbReference>
<dbReference type="InterPro" id="IPR016166">
    <property type="entry name" value="FAD-bd_PCMH"/>
</dbReference>
<evidence type="ECO:0000256" key="2">
    <source>
        <dbReference type="ARBA" id="ARBA00022630"/>
    </source>
</evidence>
<dbReference type="InterPro" id="IPR036318">
    <property type="entry name" value="FAD-bd_PCMH-like_sf"/>
</dbReference>
<dbReference type="InterPro" id="IPR004113">
    <property type="entry name" value="FAD-bd_oxidored_4_C"/>
</dbReference>
<dbReference type="Pfam" id="PF02913">
    <property type="entry name" value="FAD-oxidase_C"/>
    <property type="match status" value="1"/>
</dbReference>
<evidence type="ECO:0000256" key="3">
    <source>
        <dbReference type="ARBA" id="ARBA00022827"/>
    </source>
</evidence>
<evidence type="ECO:0000313" key="6">
    <source>
        <dbReference type="EMBL" id="MDQ1104946.1"/>
    </source>
</evidence>
<dbReference type="Proteomes" id="UP001239215">
    <property type="component" value="Unassembled WGS sequence"/>
</dbReference>
<gene>
    <name evidence="6" type="ORF">QE405_002230</name>
</gene>
<dbReference type="EC" id="1.1.3.15" evidence="6"/>
<dbReference type="InterPro" id="IPR016164">
    <property type="entry name" value="FAD-linked_Oxase-like_C"/>
</dbReference>
<reference evidence="6" key="1">
    <citation type="submission" date="2023-07" db="EMBL/GenBank/DDBJ databases">
        <title>Functional and genomic diversity of the sorghum phyllosphere microbiome.</title>
        <authorList>
            <person name="Shade A."/>
        </authorList>
    </citation>
    <scope>NUCLEOTIDE SEQUENCE</scope>
    <source>
        <strain evidence="6">SORGH_AS_1067</strain>
    </source>
</reference>
<keyword evidence="2" id="KW-0285">Flavoprotein</keyword>
<dbReference type="FunFam" id="1.10.45.10:FF:000001">
    <property type="entry name" value="D-lactate dehydrogenase mitochondrial"/>
    <property type="match status" value="1"/>
</dbReference>
<accession>A0AAJ1X1I8</accession>
<dbReference type="Gene3D" id="3.30.70.2740">
    <property type="match status" value="1"/>
</dbReference>
<dbReference type="InterPro" id="IPR006094">
    <property type="entry name" value="Oxid_FAD_bind_N"/>
</dbReference>
<dbReference type="Gene3D" id="3.30.465.10">
    <property type="match status" value="1"/>
</dbReference>
<comment type="cofactor">
    <cofactor evidence="1">
        <name>FAD</name>
        <dbReference type="ChEBI" id="CHEBI:57692"/>
    </cofactor>
</comment>
<dbReference type="AlphaFoldDB" id="A0AAJ1X1I8"/>
<dbReference type="SUPFAM" id="SSF55103">
    <property type="entry name" value="FAD-linked oxidases, C-terminal domain"/>
    <property type="match status" value="1"/>
</dbReference>
<dbReference type="GO" id="GO:0071949">
    <property type="term" value="F:FAD binding"/>
    <property type="evidence" value="ECO:0007669"/>
    <property type="project" value="InterPro"/>
</dbReference>
<organism evidence="6 7">
    <name type="scientific">Nocardioides zeae</name>
    <dbReference type="NCBI Taxonomy" id="1457234"/>
    <lineage>
        <taxon>Bacteria</taxon>
        <taxon>Bacillati</taxon>
        <taxon>Actinomycetota</taxon>
        <taxon>Actinomycetes</taxon>
        <taxon>Propionibacteriales</taxon>
        <taxon>Nocardioidaceae</taxon>
        <taxon>Nocardioides</taxon>
    </lineage>
</organism>
<feature type="domain" description="FAD-binding PCMH-type" evidence="5">
    <location>
        <begin position="35"/>
        <end position="213"/>
    </location>
</feature>
<evidence type="ECO:0000313" key="7">
    <source>
        <dbReference type="Proteomes" id="UP001239215"/>
    </source>
</evidence>
<proteinExistence type="predicted"/>
<dbReference type="PANTHER" id="PTHR42934:SF2">
    <property type="entry name" value="GLYCOLATE OXIDASE SUBUNIT GLCD"/>
    <property type="match status" value="1"/>
</dbReference>